<proteinExistence type="predicted"/>
<reference evidence="1" key="1">
    <citation type="journal article" date="2015" name="Nature">
        <title>Complex archaea that bridge the gap between prokaryotes and eukaryotes.</title>
        <authorList>
            <person name="Spang A."/>
            <person name="Saw J.H."/>
            <person name="Jorgensen S.L."/>
            <person name="Zaremba-Niedzwiedzka K."/>
            <person name="Martijn J."/>
            <person name="Lind A.E."/>
            <person name="van Eijk R."/>
            <person name="Schleper C."/>
            <person name="Guy L."/>
            <person name="Ettema T.J."/>
        </authorList>
    </citation>
    <scope>NUCLEOTIDE SEQUENCE</scope>
</reference>
<dbReference type="EMBL" id="LAZR01067726">
    <property type="protein sequence ID" value="KKK51010.1"/>
    <property type="molecule type" value="Genomic_DNA"/>
</dbReference>
<organism evidence="1">
    <name type="scientific">marine sediment metagenome</name>
    <dbReference type="NCBI Taxonomy" id="412755"/>
    <lineage>
        <taxon>unclassified sequences</taxon>
        <taxon>metagenomes</taxon>
        <taxon>ecological metagenomes</taxon>
    </lineage>
</organism>
<dbReference type="AlphaFoldDB" id="A0A0F8WRQ7"/>
<name>A0A0F8WRQ7_9ZZZZ</name>
<feature type="non-terminal residue" evidence="1">
    <location>
        <position position="1"/>
    </location>
</feature>
<accession>A0A0F8WRQ7</accession>
<gene>
    <name evidence="1" type="ORF">LCGC14_3119300</name>
</gene>
<evidence type="ECO:0000313" key="1">
    <source>
        <dbReference type="EMBL" id="KKK51010.1"/>
    </source>
</evidence>
<protein>
    <submittedName>
        <fullName evidence="1">Uncharacterized protein</fullName>
    </submittedName>
</protein>
<comment type="caution">
    <text evidence="1">The sequence shown here is derived from an EMBL/GenBank/DDBJ whole genome shotgun (WGS) entry which is preliminary data.</text>
</comment>
<sequence length="244" mass="25630">STHTGIGLSGALDANSQAITNHAQAITDNAILTVDGSPNDDEFARFTANGLEGLTVAETLAAISPLTTRGDIMFRNATVSTRLAKGNNGDVLTMGANDPAWAAAGGGTLGFFVPVNYTDATMNFDGIWPVAQLSTSGHRAFTSFYIPSDFSSITEAVIIVIPKFTQASNNWDIQCYYASAGQASNTHVENDTAATYNTVANQLFEVDISGILTSLVAGDYASAKITLSDSGHDLNVIGVRFKYS</sequence>